<accession>A0ABD0SGQ9</accession>
<feature type="transmembrane region" description="Helical" evidence="6">
    <location>
        <begin position="358"/>
        <end position="380"/>
    </location>
</feature>
<keyword evidence="3 6" id="KW-0812">Transmembrane</keyword>
<feature type="transmembrane region" description="Helical" evidence="6">
    <location>
        <begin position="281"/>
        <end position="302"/>
    </location>
</feature>
<keyword evidence="5 6" id="KW-0472">Membrane</keyword>
<evidence type="ECO:0000256" key="3">
    <source>
        <dbReference type="ARBA" id="ARBA00022692"/>
    </source>
</evidence>
<feature type="transmembrane region" description="Helical" evidence="6">
    <location>
        <begin position="200"/>
        <end position="218"/>
    </location>
</feature>
<protein>
    <recommendedName>
        <fullName evidence="7">Kazal-like domain-containing protein</fullName>
    </recommendedName>
</protein>
<feature type="transmembrane region" description="Helical" evidence="6">
    <location>
        <begin position="48"/>
        <end position="68"/>
    </location>
</feature>
<feature type="domain" description="Kazal-like" evidence="7">
    <location>
        <begin position="394"/>
        <end position="452"/>
    </location>
</feature>
<dbReference type="Proteomes" id="UP001549921">
    <property type="component" value="Unassembled WGS sequence"/>
</dbReference>
<keyword evidence="2" id="KW-1003">Cell membrane</keyword>
<reference evidence="8 9" key="1">
    <citation type="submission" date="2024-06" db="EMBL/GenBank/DDBJ databases">
        <title>A chromosome-level genome assembly of beet webworm, Loxostege sticticalis.</title>
        <authorList>
            <person name="Zhang Y."/>
        </authorList>
    </citation>
    <scope>NUCLEOTIDE SEQUENCE [LARGE SCALE GENOMIC DNA]</scope>
    <source>
        <strain evidence="8">AQ028</strain>
        <tissue evidence="8">Male pupae</tissue>
    </source>
</reference>
<feature type="transmembrane region" description="Helical" evidence="6">
    <location>
        <begin position="507"/>
        <end position="529"/>
    </location>
</feature>
<sequence length="592" mass="64821">MPACRRNTLTTLILRSDFVNLGTSSISVLQKPWHFLQHQVLTLPRFDLFLQGALLVVTLLEHNVYLLLNRDTDTGYTAPLTEDWVRIGASGAEFLLGAFIAWWGRGKRNFALSAWLVAAAVSGLMILAFPFARPNPPAVELCGGETIAPLSRSTDLEPDPLVVPRTVFLVISAVVCVCTKISIFTHGLTYLDDHEPEKGAFFYGILISIQLSLGLSGQDVLIPGAVRDDWWVAQICLSMLTLMFALLFALFPKRKLKDEENEERDGDGFFPSVGRILGSKYLILQLGAVGAISAALYSFNYYESEWIHARYHVETEREDLRSPNTAAKFFRPLVIIFFVLIFRTHFSSPRSTGPKPNTASRVGGITAILVAIFFVVLAFMSCDTGDVAGMETGEFVNPECSSQCGCNSERYRFTPVCALDTTTTYFSPCQAGCSEYENLNSFLLFNNCTCSAGHTVRGACALPTCQLVYALYQVFYTVILAISGASLLMQGMVFLRAVQRRDKPVAIGVLMASVGLLANVLGHLLYMLISHLTCAFSVEGVCRFHQPSVYSMALVSAAFCLCCAIVSIIASKVAVANKSVQIQALNGGEDLS</sequence>
<dbReference type="InterPro" id="IPR002350">
    <property type="entry name" value="Kazal_dom"/>
</dbReference>
<dbReference type="EMBL" id="JBEDNZ010000021">
    <property type="protein sequence ID" value="KAL0818706.1"/>
    <property type="molecule type" value="Genomic_DNA"/>
</dbReference>
<evidence type="ECO:0000313" key="8">
    <source>
        <dbReference type="EMBL" id="KAL0818706.1"/>
    </source>
</evidence>
<dbReference type="PANTHER" id="PTHR11388:SF158">
    <property type="entry name" value="ORGANIC ANION TRANSPORTING POLYPEPTIDE 33EB"/>
    <property type="match status" value="1"/>
</dbReference>
<gene>
    <name evidence="8" type="ORF">ABMA28_008042</name>
</gene>
<feature type="transmembrane region" description="Helical" evidence="6">
    <location>
        <begin position="329"/>
        <end position="346"/>
    </location>
</feature>
<name>A0ABD0SGQ9_LOXSC</name>
<evidence type="ECO:0000313" key="9">
    <source>
        <dbReference type="Proteomes" id="UP001549921"/>
    </source>
</evidence>
<feature type="transmembrane region" description="Helical" evidence="6">
    <location>
        <begin position="84"/>
        <end position="103"/>
    </location>
</feature>
<evidence type="ECO:0000256" key="5">
    <source>
        <dbReference type="ARBA" id="ARBA00023136"/>
    </source>
</evidence>
<dbReference type="PANTHER" id="PTHR11388">
    <property type="entry name" value="ORGANIC ANION TRANSPORTER"/>
    <property type="match status" value="1"/>
</dbReference>
<evidence type="ECO:0000259" key="7">
    <source>
        <dbReference type="PROSITE" id="PS51465"/>
    </source>
</evidence>
<evidence type="ECO:0000256" key="4">
    <source>
        <dbReference type="ARBA" id="ARBA00022989"/>
    </source>
</evidence>
<dbReference type="InterPro" id="IPR004156">
    <property type="entry name" value="OATP"/>
</dbReference>
<keyword evidence="4 6" id="KW-1133">Transmembrane helix</keyword>
<evidence type="ECO:0000256" key="1">
    <source>
        <dbReference type="ARBA" id="ARBA00004651"/>
    </source>
</evidence>
<comment type="subcellular location">
    <subcellularLocation>
        <location evidence="1">Cell membrane</location>
        <topology evidence="1">Multi-pass membrane protein</topology>
    </subcellularLocation>
</comment>
<comment type="caution">
    <text evidence="8">The sequence shown here is derived from an EMBL/GenBank/DDBJ whole genome shotgun (WGS) entry which is preliminary data.</text>
</comment>
<proteinExistence type="predicted"/>
<dbReference type="GO" id="GO:0005886">
    <property type="term" value="C:plasma membrane"/>
    <property type="evidence" value="ECO:0007669"/>
    <property type="project" value="UniProtKB-SubCell"/>
</dbReference>
<evidence type="ECO:0000256" key="2">
    <source>
        <dbReference type="ARBA" id="ARBA00022475"/>
    </source>
</evidence>
<feature type="transmembrane region" description="Helical" evidence="6">
    <location>
        <begin position="230"/>
        <end position="251"/>
    </location>
</feature>
<evidence type="ECO:0000256" key="6">
    <source>
        <dbReference type="SAM" id="Phobius"/>
    </source>
</evidence>
<dbReference type="PROSITE" id="PS51465">
    <property type="entry name" value="KAZAL_2"/>
    <property type="match status" value="1"/>
</dbReference>
<dbReference type="Pfam" id="PF03137">
    <property type="entry name" value="OATP"/>
    <property type="match status" value="1"/>
</dbReference>
<dbReference type="AlphaFoldDB" id="A0ABD0SGQ9"/>
<feature type="transmembrane region" description="Helical" evidence="6">
    <location>
        <begin position="110"/>
        <end position="131"/>
    </location>
</feature>
<feature type="transmembrane region" description="Helical" evidence="6">
    <location>
        <begin position="474"/>
        <end position="495"/>
    </location>
</feature>
<feature type="transmembrane region" description="Helical" evidence="6">
    <location>
        <begin position="549"/>
        <end position="570"/>
    </location>
</feature>
<feature type="transmembrane region" description="Helical" evidence="6">
    <location>
        <begin position="167"/>
        <end position="188"/>
    </location>
</feature>
<organism evidence="8 9">
    <name type="scientific">Loxostege sticticalis</name>
    <name type="common">Beet webworm moth</name>
    <dbReference type="NCBI Taxonomy" id="481309"/>
    <lineage>
        <taxon>Eukaryota</taxon>
        <taxon>Metazoa</taxon>
        <taxon>Ecdysozoa</taxon>
        <taxon>Arthropoda</taxon>
        <taxon>Hexapoda</taxon>
        <taxon>Insecta</taxon>
        <taxon>Pterygota</taxon>
        <taxon>Neoptera</taxon>
        <taxon>Endopterygota</taxon>
        <taxon>Lepidoptera</taxon>
        <taxon>Glossata</taxon>
        <taxon>Ditrysia</taxon>
        <taxon>Pyraloidea</taxon>
        <taxon>Crambidae</taxon>
        <taxon>Pyraustinae</taxon>
        <taxon>Loxostege</taxon>
    </lineage>
</organism>